<evidence type="ECO:0000256" key="3">
    <source>
        <dbReference type="ARBA" id="ARBA00022692"/>
    </source>
</evidence>
<feature type="transmembrane region" description="Helical" evidence="6">
    <location>
        <begin position="32"/>
        <end position="53"/>
    </location>
</feature>
<name>A0ABS7FJS5_9NEIS</name>
<dbReference type="RefSeq" id="WP_043573171.1">
    <property type="nucleotide sequence ID" value="NZ_CP142381.1"/>
</dbReference>
<protein>
    <submittedName>
        <fullName evidence="8">DMT family transporter</fullName>
    </submittedName>
</protein>
<keyword evidence="3 6" id="KW-0812">Transmembrane</keyword>
<keyword evidence="5 6" id="KW-0472">Membrane</keyword>
<dbReference type="EMBL" id="JAHDTB010000042">
    <property type="protein sequence ID" value="MBW8290294.1"/>
    <property type="molecule type" value="Genomic_DNA"/>
</dbReference>
<reference evidence="8 9" key="1">
    <citation type="submission" date="2021-05" db="EMBL/GenBank/DDBJ databases">
        <title>Draft Whole Genome Sequencing Of Biosensor Chromobacterium violaceum Strain CV026 Reveals A Regulatory RNA In Chromobacterium violaceum Phenotype Regulatory Network.</title>
        <authorList>
            <person name="Hong K.W."/>
            <person name="Chan K.G."/>
            <person name="Chang C.-Y."/>
        </authorList>
    </citation>
    <scope>NUCLEOTIDE SEQUENCE [LARGE SCALE GENOMIC DNA]</scope>
    <source>
        <strain evidence="8 9">ATCC 31532</strain>
    </source>
</reference>
<dbReference type="InterPro" id="IPR037185">
    <property type="entry name" value="EmrE-like"/>
</dbReference>
<dbReference type="Proteomes" id="UP000711178">
    <property type="component" value="Unassembled WGS sequence"/>
</dbReference>
<feature type="transmembrane region" description="Helical" evidence="6">
    <location>
        <begin position="210"/>
        <end position="229"/>
    </location>
</feature>
<dbReference type="PANTHER" id="PTHR32322:SF2">
    <property type="entry name" value="EAMA DOMAIN-CONTAINING PROTEIN"/>
    <property type="match status" value="1"/>
</dbReference>
<gene>
    <name evidence="8" type="ORF">KIF53_21900</name>
</gene>
<evidence type="ECO:0000256" key="5">
    <source>
        <dbReference type="ARBA" id="ARBA00023136"/>
    </source>
</evidence>
<dbReference type="PANTHER" id="PTHR32322">
    <property type="entry name" value="INNER MEMBRANE TRANSPORTER"/>
    <property type="match status" value="1"/>
</dbReference>
<dbReference type="SUPFAM" id="SSF103481">
    <property type="entry name" value="Multidrug resistance efflux transporter EmrE"/>
    <property type="match status" value="2"/>
</dbReference>
<evidence type="ECO:0000259" key="7">
    <source>
        <dbReference type="Pfam" id="PF00892"/>
    </source>
</evidence>
<comment type="caution">
    <text evidence="8">The sequence shown here is derived from an EMBL/GenBank/DDBJ whole genome shotgun (WGS) entry which is preliminary data.</text>
</comment>
<keyword evidence="4 6" id="KW-1133">Transmembrane helix</keyword>
<evidence type="ECO:0000256" key="2">
    <source>
        <dbReference type="ARBA" id="ARBA00007362"/>
    </source>
</evidence>
<feature type="transmembrane region" description="Helical" evidence="6">
    <location>
        <begin position="7"/>
        <end position="26"/>
    </location>
</feature>
<feature type="domain" description="EamA" evidence="7">
    <location>
        <begin position="149"/>
        <end position="283"/>
    </location>
</feature>
<evidence type="ECO:0000256" key="1">
    <source>
        <dbReference type="ARBA" id="ARBA00004141"/>
    </source>
</evidence>
<feature type="transmembrane region" description="Helical" evidence="6">
    <location>
        <begin position="119"/>
        <end position="138"/>
    </location>
</feature>
<keyword evidence="9" id="KW-1185">Reference proteome</keyword>
<evidence type="ECO:0000313" key="9">
    <source>
        <dbReference type="Proteomes" id="UP000711178"/>
    </source>
</evidence>
<feature type="transmembrane region" description="Helical" evidence="6">
    <location>
        <begin position="266"/>
        <end position="283"/>
    </location>
</feature>
<dbReference type="Pfam" id="PF00892">
    <property type="entry name" value="EamA"/>
    <property type="match status" value="2"/>
</dbReference>
<feature type="transmembrane region" description="Helical" evidence="6">
    <location>
        <begin position="178"/>
        <end position="198"/>
    </location>
</feature>
<feature type="transmembrane region" description="Helical" evidence="6">
    <location>
        <begin position="144"/>
        <end position="166"/>
    </location>
</feature>
<comment type="subcellular location">
    <subcellularLocation>
        <location evidence="1">Membrane</location>
        <topology evidence="1">Multi-pass membrane protein</topology>
    </subcellularLocation>
</comment>
<evidence type="ECO:0000256" key="6">
    <source>
        <dbReference type="SAM" id="Phobius"/>
    </source>
</evidence>
<organism evidence="8 9">
    <name type="scientific">Chromobacterium subtsugae</name>
    <dbReference type="NCBI Taxonomy" id="251747"/>
    <lineage>
        <taxon>Bacteria</taxon>
        <taxon>Pseudomonadati</taxon>
        <taxon>Pseudomonadota</taxon>
        <taxon>Betaproteobacteria</taxon>
        <taxon>Neisseriales</taxon>
        <taxon>Chromobacteriaceae</taxon>
        <taxon>Chromobacterium</taxon>
    </lineage>
</organism>
<accession>A0ABS7FJS5</accession>
<dbReference type="Gene3D" id="1.10.3730.20">
    <property type="match status" value="1"/>
</dbReference>
<dbReference type="InterPro" id="IPR000620">
    <property type="entry name" value="EamA_dom"/>
</dbReference>
<comment type="similarity">
    <text evidence="2">Belongs to the EamA transporter family.</text>
</comment>
<evidence type="ECO:0000313" key="8">
    <source>
        <dbReference type="EMBL" id="MBW8290294.1"/>
    </source>
</evidence>
<sequence length="303" mass="31390">MRASSWIPWVFVALWSTGFTGAKLGLPYCGPFTFLAIRMALTLLCFAGLIAALRPAWPTLAQMRSQWVSGGMLHGGYLGCLFAAIKLGVPAGLAALIMGLQPLLTALLSMGLGGQRFSAGQWLGMALGLAGTALVILGSKGVSFGGGAGAAFAAGGLLLITGGTLYQKHRGGGAHPIAGAFHQYLSAFAVTGLLALLFERGQSVAWSGQFVFALAWSVLMLSVLAILLLMRMLRDGDVGKVAAYLYLVPGLTAIQAWLLFDERLSPLAMGGIVLAAAGVALVLRGGRFRPAARPAGQMKADKG</sequence>
<dbReference type="GeneID" id="89686474"/>
<proteinExistence type="inferred from homology"/>
<evidence type="ECO:0000256" key="4">
    <source>
        <dbReference type="ARBA" id="ARBA00022989"/>
    </source>
</evidence>
<dbReference type="InterPro" id="IPR050638">
    <property type="entry name" value="AA-Vitamin_Transporters"/>
</dbReference>
<feature type="transmembrane region" description="Helical" evidence="6">
    <location>
        <begin position="241"/>
        <end position="260"/>
    </location>
</feature>
<feature type="domain" description="EamA" evidence="7">
    <location>
        <begin position="12"/>
        <end position="136"/>
    </location>
</feature>